<dbReference type="PRINTS" id="PR00081">
    <property type="entry name" value="GDHRDH"/>
</dbReference>
<evidence type="ECO:0000256" key="1">
    <source>
        <dbReference type="ARBA" id="ARBA00006484"/>
    </source>
</evidence>
<evidence type="ECO:0000313" key="4">
    <source>
        <dbReference type="Proteomes" id="UP000886805"/>
    </source>
</evidence>
<dbReference type="AlphaFoldDB" id="A0A9D2BE75"/>
<protein>
    <submittedName>
        <fullName evidence="3">SDR family oxidoreductase</fullName>
    </submittedName>
</protein>
<reference evidence="3" key="2">
    <citation type="submission" date="2021-04" db="EMBL/GenBank/DDBJ databases">
        <authorList>
            <person name="Gilroy R."/>
        </authorList>
    </citation>
    <scope>NUCLEOTIDE SEQUENCE</scope>
    <source>
        <strain evidence="3">ChiSxjej3B15-1167</strain>
    </source>
</reference>
<dbReference type="PANTHER" id="PTHR42760">
    <property type="entry name" value="SHORT-CHAIN DEHYDROGENASES/REDUCTASES FAMILY MEMBER"/>
    <property type="match status" value="1"/>
</dbReference>
<comment type="similarity">
    <text evidence="1">Belongs to the short-chain dehydrogenases/reductases (SDR) family.</text>
</comment>
<comment type="caution">
    <text evidence="3">The sequence shown here is derived from an EMBL/GenBank/DDBJ whole genome shotgun (WGS) entry which is preliminary data.</text>
</comment>
<dbReference type="NCBIfam" id="NF005559">
    <property type="entry name" value="PRK07231.1"/>
    <property type="match status" value="1"/>
</dbReference>
<accession>A0A9D2BE75</accession>
<reference evidence="3" key="1">
    <citation type="journal article" date="2021" name="PeerJ">
        <title>Extensive microbial diversity within the chicken gut microbiome revealed by metagenomics and culture.</title>
        <authorList>
            <person name="Gilroy R."/>
            <person name="Ravi A."/>
            <person name="Getino M."/>
            <person name="Pursley I."/>
            <person name="Horton D.L."/>
            <person name="Alikhan N.F."/>
            <person name="Baker D."/>
            <person name="Gharbi K."/>
            <person name="Hall N."/>
            <person name="Watson M."/>
            <person name="Adriaenssens E.M."/>
            <person name="Foster-Nyarko E."/>
            <person name="Jarju S."/>
            <person name="Secka A."/>
            <person name="Antonio M."/>
            <person name="Oren A."/>
            <person name="Chaudhuri R.R."/>
            <person name="La Ragione R."/>
            <person name="Hildebrand F."/>
            <person name="Pallen M.J."/>
        </authorList>
    </citation>
    <scope>NUCLEOTIDE SEQUENCE</scope>
    <source>
        <strain evidence="3">ChiSxjej3B15-1167</strain>
    </source>
</reference>
<dbReference type="Gene3D" id="3.40.50.720">
    <property type="entry name" value="NAD(P)-binding Rossmann-like Domain"/>
    <property type="match status" value="1"/>
</dbReference>
<dbReference type="EMBL" id="DXEQ01000215">
    <property type="protein sequence ID" value="HIX72793.1"/>
    <property type="molecule type" value="Genomic_DNA"/>
</dbReference>
<dbReference type="CDD" id="cd05233">
    <property type="entry name" value="SDR_c"/>
    <property type="match status" value="1"/>
</dbReference>
<dbReference type="PANTHER" id="PTHR42760:SF133">
    <property type="entry name" value="3-OXOACYL-[ACYL-CARRIER-PROTEIN] REDUCTASE"/>
    <property type="match status" value="1"/>
</dbReference>
<gene>
    <name evidence="3" type="ORF">H9849_07190</name>
</gene>
<dbReference type="GO" id="GO:0006633">
    <property type="term" value="P:fatty acid biosynthetic process"/>
    <property type="evidence" value="ECO:0007669"/>
    <property type="project" value="TreeGrafter"/>
</dbReference>
<dbReference type="Pfam" id="PF13561">
    <property type="entry name" value="adh_short_C2"/>
    <property type="match status" value="1"/>
</dbReference>
<dbReference type="PRINTS" id="PR00080">
    <property type="entry name" value="SDRFAMILY"/>
</dbReference>
<dbReference type="PROSITE" id="PS00061">
    <property type="entry name" value="ADH_SHORT"/>
    <property type="match status" value="1"/>
</dbReference>
<dbReference type="GO" id="GO:0008206">
    <property type="term" value="P:bile acid metabolic process"/>
    <property type="evidence" value="ECO:0007669"/>
    <property type="project" value="UniProtKB-ARBA"/>
</dbReference>
<dbReference type="InterPro" id="IPR002347">
    <property type="entry name" value="SDR_fam"/>
</dbReference>
<dbReference type="InterPro" id="IPR020904">
    <property type="entry name" value="Sc_DH/Rdtase_CS"/>
</dbReference>
<dbReference type="GO" id="GO:0016616">
    <property type="term" value="F:oxidoreductase activity, acting on the CH-OH group of donors, NAD or NADP as acceptor"/>
    <property type="evidence" value="ECO:0007669"/>
    <property type="project" value="TreeGrafter"/>
</dbReference>
<evidence type="ECO:0000313" key="3">
    <source>
        <dbReference type="EMBL" id="HIX72793.1"/>
    </source>
</evidence>
<organism evidence="3 4">
    <name type="scientific">Candidatus Anaerobutyricum stercoripullorum</name>
    <dbReference type="NCBI Taxonomy" id="2838456"/>
    <lineage>
        <taxon>Bacteria</taxon>
        <taxon>Bacillati</taxon>
        <taxon>Bacillota</taxon>
        <taxon>Clostridia</taxon>
        <taxon>Lachnospirales</taxon>
        <taxon>Lachnospiraceae</taxon>
        <taxon>Anaerobutyricum</taxon>
    </lineage>
</organism>
<dbReference type="SUPFAM" id="SSF51735">
    <property type="entry name" value="NAD(P)-binding Rossmann-fold domains"/>
    <property type="match status" value="1"/>
</dbReference>
<keyword evidence="2" id="KW-0560">Oxidoreductase</keyword>
<dbReference type="FunFam" id="3.40.50.720:FF:000084">
    <property type="entry name" value="Short-chain dehydrogenase reductase"/>
    <property type="match status" value="1"/>
</dbReference>
<evidence type="ECO:0000256" key="2">
    <source>
        <dbReference type="ARBA" id="ARBA00023002"/>
    </source>
</evidence>
<dbReference type="GO" id="GO:0048038">
    <property type="term" value="F:quinone binding"/>
    <property type="evidence" value="ECO:0007669"/>
    <property type="project" value="TreeGrafter"/>
</dbReference>
<name>A0A9D2BE75_9FIRM</name>
<proteinExistence type="inferred from homology"/>
<dbReference type="Proteomes" id="UP000886805">
    <property type="component" value="Unassembled WGS sequence"/>
</dbReference>
<dbReference type="InterPro" id="IPR036291">
    <property type="entry name" value="NAD(P)-bd_dom_sf"/>
</dbReference>
<sequence length="265" mass="28521">MNKEKLPFEMPSLDLTGKVAVVTGGTKGLGYGIVMTLAYHGAKVVITSRHQNDCDAVAQEVIDMGGEAMGIKTDVQNTEEIQNLIDKTVEKFGKVDIMINNAGVAVTKRFTEMTEEEYDRVLDSNLKSVYFGSQIAAKQMIAQGEGGKIINMCSIGGIKGNNQLSTYGASKAGAINLTKSMAWELGRYNINVNAICPGYVETALNTEALNNPKFREKTLKGIPLRRFGTVQEIAALTLFLASDCCNMITGEYIVADMGATLGGNV</sequence>